<gene>
    <name evidence="2" type="primary">smc_4</name>
    <name evidence="2" type="ORF">ENKNEFLB_01537</name>
</gene>
<proteinExistence type="predicted"/>
<feature type="region of interest" description="Disordered" evidence="1">
    <location>
        <begin position="256"/>
        <end position="305"/>
    </location>
</feature>
<dbReference type="Proteomes" id="UP000679307">
    <property type="component" value="Chromosome"/>
</dbReference>
<protein>
    <submittedName>
        <fullName evidence="2">Chromosome partition protein Smc</fullName>
    </submittedName>
</protein>
<dbReference type="RefSeq" id="WP_214058635.1">
    <property type="nucleotide sequence ID" value="NZ_CP075371.1"/>
</dbReference>
<reference evidence="2 3" key="1">
    <citation type="submission" date="2021-05" db="EMBL/GenBank/DDBJ databases">
        <title>Complete genome of Nocardioides aquaticus KCTC 9944T isolated from meromictic and hypersaline Ekho Lake, Antarctica.</title>
        <authorList>
            <person name="Hwang K."/>
            <person name="Kim K.M."/>
            <person name="Choe H."/>
        </authorList>
    </citation>
    <scope>NUCLEOTIDE SEQUENCE [LARGE SCALE GENOMIC DNA]</scope>
    <source>
        <strain evidence="2 3">KCTC 9944</strain>
    </source>
</reference>
<evidence type="ECO:0000313" key="3">
    <source>
        <dbReference type="Proteomes" id="UP000679307"/>
    </source>
</evidence>
<organism evidence="2 3">
    <name type="scientific">Nocardioides aquaticus</name>
    <dbReference type="NCBI Taxonomy" id="160826"/>
    <lineage>
        <taxon>Bacteria</taxon>
        <taxon>Bacillati</taxon>
        <taxon>Actinomycetota</taxon>
        <taxon>Actinomycetes</taxon>
        <taxon>Propionibacteriales</taxon>
        <taxon>Nocardioidaceae</taxon>
        <taxon>Nocardioides</taxon>
    </lineage>
</organism>
<keyword evidence="3" id="KW-1185">Reference proteome</keyword>
<sequence length="305" mass="31858">MTTLLEVADRLYGLPLGDFTPTRDARARELRAEDRALATAVKALRKPATAAWVVNQLVRGETEQVDQLLAVGEALREAQRAMSADELRALTRQRRQVTAAVTTRARAVARGLGVKVTGAVGDQVEATLTAAMVDADCAAAVRSGLLVAPLASTGVGSTDVAAALAAPEALGFAASGREDGPEIDGAAGVEGRHGMHVVPDPDAHLKAVAAADEALSEAEDQLVAATEEEAAAREEVAQLEARGLQLQSELEELRRRLAETESAAEEAEDELADAEETAEEAARVTATATADRDAAQAVRDALEED</sequence>
<feature type="compositionally biased region" description="Acidic residues" evidence="1">
    <location>
        <begin position="262"/>
        <end position="279"/>
    </location>
</feature>
<feature type="compositionally biased region" description="Low complexity" evidence="1">
    <location>
        <begin position="283"/>
        <end position="299"/>
    </location>
</feature>
<evidence type="ECO:0000313" key="2">
    <source>
        <dbReference type="EMBL" id="QVT79157.1"/>
    </source>
</evidence>
<dbReference type="EMBL" id="CP075371">
    <property type="protein sequence ID" value="QVT79157.1"/>
    <property type="molecule type" value="Genomic_DNA"/>
</dbReference>
<accession>A0ABX8EJA0</accession>
<evidence type="ECO:0000256" key="1">
    <source>
        <dbReference type="SAM" id="MobiDB-lite"/>
    </source>
</evidence>
<name>A0ABX8EJA0_9ACTN</name>